<proteinExistence type="predicted"/>
<keyword evidence="1" id="KW-0732">Signal</keyword>
<feature type="chain" id="PRO_5033046506" description="PEP-CTERM protein-sorting domain-containing protein" evidence="1">
    <location>
        <begin position="20"/>
        <end position="204"/>
    </location>
</feature>
<dbReference type="NCBIfam" id="TIGR02595">
    <property type="entry name" value="PEP_CTERM"/>
    <property type="match status" value="1"/>
</dbReference>
<reference evidence="2 3" key="1">
    <citation type="submission" date="2020-08" db="EMBL/GenBank/DDBJ databases">
        <title>Genomic Encyclopedia of Type Strains, Phase IV (KMG-IV): sequencing the most valuable type-strain genomes for metagenomic binning, comparative biology and taxonomic classification.</title>
        <authorList>
            <person name="Goeker M."/>
        </authorList>
    </citation>
    <scope>NUCLEOTIDE SEQUENCE [LARGE SCALE GENOMIC DNA]</scope>
    <source>
        <strain evidence="2 3">DSM 106739</strain>
    </source>
</reference>
<feature type="signal peptide" evidence="1">
    <location>
        <begin position="1"/>
        <end position="19"/>
    </location>
</feature>
<evidence type="ECO:0000313" key="2">
    <source>
        <dbReference type="EMBL" id="MBB4014045.1"/>
    </source>
</evidence>
<dbReference type="EMBL" id="JACIET010000002">
    <property type="protein sequence ID" value="MBB4014045.1"/>
    <property type="molecule type" value="Genomic_DNA"/>
</dbReference>
<evidence type="ECO:0008006" key="4">
    <source>
        <dbReference type="Google" id="ProtNLM"/>
    </source>
</evidence>
<evidence type="ECO:0000313" key="3">
    <source>
        <dbReference type="Proteomes" id="UP000561045"/>
    </source>
</evidence>
<name>A0A840BLC1_9RHOO</name>
<dbReference type="RefSeq" id="WP_183635946.1">
    <property type="nucleotide sequence ID" value="NZ_BAABLE010000005.1"/>
</dbReference>
<dbReference type="AlphaFoldDB" id="A0A840BLC1"/>
<organism evidence="2 3">
    <name type="scientific">Niveibacterium umoris</name>
    <dbReference type="NCBI Taxonomy" id="1193620"/>
    <lineage>
        <taxon>Bacteria</taxon>
        <taxon>Pseudomonadati</taxon>
        <taxon>Pseudomonadota</taxon>
        <taxon>Betaproteobacteria</taxon>
        <taxon>Rhodocyclales</taxon>
        <taxon>Rhodocyclaceae</taxon>
        <taxon>Niveibacterium</taxon>
    </lineage>
</organism>
<sequence length="204" mass="20826">MKKAILSLALTFLASAALADTPASLVTNGGFEAGSTGWTARAEGIADGFSIRANGFDFDGTTFLAAPEGTHWASLFCVGYGACGLGQEFGTTIDQKLSTVAGANYSLTFSLGAGIWGATGVDVYWNGAKLLDNASGFSGWKTFSVSGLKGTGSDTLSFGTNADGYGYAYLDAVKVTAAVPEPETYAMFAAGLLFVGALARGRNS</sequence>
<comment type="caution">
    <text evidence="2">The sequence shown here is derived from an EMBL/GenBank/DDBJ whole genome shotgun (WGS) entry which is preliminary data.</text>
</comment>
<gene>
    <name evidence="2" type="ORF">GGR36_003391</name>
</gene>
<dbReference type="Gene3D" id="2.60.120.260">
    <property type="entry name" value="Galactose-binding domain-like"/>
    <property type="match status" value="1"/>
</dbReference>
<dbReference type="InterPro" id="IPR013424">
    <property type="entry name" value="Ice-binding_C"/>
</dbReference>
<keyword evidence="3" id="KW-1185">Reference proteome</keyword>
<accession>A0A840BLC1</accession>
<dbReference type="Proteomes" id="UP000561045">
    <property type="component" value="Unassembled WGS sequence"/>
</dbReference>
<protein>
    <recommendedName>
        <fullName evidence="4">PEP-CTERM protein-sorting domain-containing protein</fullName>
    </recommendedName>
</protein>
<evidence type="ECO:0000256" key="1">
    <source>
        <dbReference type="SAM" id="SignalP"/>
    </source>
</evidence>